<comment type="catalytic activity">
    <reaction evidence="9">
        <text>ATP + H2O = ADP + phosphate + H(+)</text>
        <dbReference type="Rhea" id="RHEA:13065"/>
        <dbReference type="ChEBI" id="CHEBI:15377"/>
        <dbReference type="ChEBI" id="CHEBI:15378"/>
        <dbReference type="ChEBI" id="CHEBI:30616"/>
        <dbReference type="ChEBI" id="CHEBI:43474"/>
        <dbReference type="ChEBI" id="CHEBI:456216"/>
        <dbReference type="EC" id="5.6.2.4"/>
    </reaction>
</comment>
<evidence type="ECO:0000256" key="9">
    <source>
        <dbReference type="ARBA" id="ARBA00048988"/>
    </source>
</evidence>
<evidence type="ECO:0000256" key="5">
    <source>
        <dbReference type="ARBA" id="ARBA00023235"/>
    </source>
</evidence>
<dbReference type="InterPro" id="IPR014017">
    <property type="entry name" value="DNA_helicase_UvrD-like_C"/>
</dbReference>
<dbReference type="Proteomes" id="UP000183200">
    <property type="component" value="Unassembled WGS sequence"/>
</dbReference>
<evidence type="ECO:0000256" key="6">
    <source>
        <dbReference type="ARBA" id="ARBA00034617"/>
    </source>
</evidence>
<evidence type="ECO:0000259" key="11">
    <source>
        <dbReference type="PROSITE" id="PS51198"/>
    </source>
</evidence>
<evidence type="ECO:0000256" key="1">
    <source>
        <dbReference type="ARBA" id="ARBA00022741"/>
    </source>
</evidence>
<keyword evidence="4 10" id="KW-0067">ATP-binding</keyword>
<dbReference type="GO" id="GO:0003677">
    <property type="term" value="F:DNA binding"/>
    <property type="evidence" value="ECO:0007669"/>
    <property type="project" value="InterPro"/>
</dbReference>
<feature type="binding site" evidence="10">
    <location>
        <begin position="35"/>
        <end position="42"/>
    </location>
    <ligand>
        <name>ATP</name>
        <dbReference type="ChEBI" id="CHEBI:30616"/>
    </ligand>
</feature>
<dbReference type="EC" id="5.6.2.4" evidence="7"/>
<sequence>MRLIQPNEWHPADGLELEDNALEVVTSNENNLVVAGPGAGKTELLAQRACYLLQTNTCKYPHKILAISFKNDAAYNLRERVRQRCGEEASKRFDSFTFDSFAKQIVDRFCAAIPADYRLSKDYEIIIRDNRIKDLYKAASLDFFNTKEHLIKFHTEQALPISGGKNEDIYRKAVWKDLLTAQPQQLVSFPMLMRIAQLLIDTNPLVKKYLQQTYHFVFLDEFQDTTQVQYDFFKSCFLDSPSVFTAVGDDKQRIMVWAGAKIKVFEEFLTDTTAQSIALSLNFRSAPRLVELQNYLTEHLLNKPDKAIPSKKWKADQGECDVWLLQSQEQEKKYLFKKVSRWLQNDSVKPRDICILVKQQLEAYVGDLIKYFNENGINARDETILQNLITEDFVIYIVNSMYFLIDKKNGDAKRLAMQFLGNLRTEFYDEQLLRLDLGYNNFVAKLRGNYRRPLTDKLMNDLIQEIVDFAGIDRIKSHFPQYKVGSCFSEDLERVKAFIKNYYAIHKTLKPALDGFMGVNTIPVMTVHKSKGLEYHTVIFVGLEDGAFWSFNTQADEDKCTFFVALSRAKERVVFTFSKTRNSTRNSNQSLKSIRVLFEELQKSKIANIQEIK</sequence>
<dbReference type="InterPro" id="IPR000212">
    <property type="entry name" value="DNA_helicase_UvrD/REP"/>
</dbReference>
<dbReference type="GO" id="GO:0005524">
    <property type="term" value="F:ATP binding"/>
    <property type="evidence" value="ECO:0007669"/>
    <property type="project" value="UniProtKB-UniRule"/>
</dbReference>
<name>A0A1H0KC52_9SPHI</name>
<dbReference type="SUPFAM" id="SSF52540">
    <property type="entry name" value="P-loop containing nucleoside triphosphate hydrolases"/>
    <property type="match status" value="1"/>
</dbReference>
<keyword evidence="13" id="KW-1185">Reference proteome</keyword>
<dbReference type="EMBL" id="FNGY01000016">
    <property type="protein sequence ID" value="SDO53341.1"/>
    <property type="molecule type" value="Genomic_DNA"/>
</dbReference>
<gene>
    <name evidence="12" type="ORF">SAMN05421820_11610</name>
</gene>
<evidence type="ECO:0000256" key="10">
    <source>
        <dbReference type="PROSITE-ProRule" id="PRU00560"/>
    </source>
</evidence>
<dbReference type="InterPro" id="IPR027417">
    <property type="entry name" value="P-loop_NTPase"/>
</dbReference>
<keyword evidence="3 10" id="KW-0347">Helicase</keyword>
<organism evidence="12 13">
    <name type="scientific">Pedobacter steynii</name>
    <dbReference type="NCBI Taxonomy" id="430522"/>
    <lineage>
        <taxon>Bacteria</taxon>
        <taxon>Pseudomonadati</taxon>
        <taxon>Bacteroidota</taxon>
        <taxon>Sphingobacteriia</taxon>
        <taxon>Sphingobacteriales</taxon>
        <taxon>Sphingobacteriaceae</taxon>
        <taxon>Pedobacter</taxon>
    </lineage>
</organism>
<dbReference type="PANTHER" id="PTHR11070">
    <property type="entry name" value="UVRD / RECB / PCRA DNA HELICASE FAMILY MEMBER"/>
    <property type="match status" value="1"/>
</dbReference>
<dbReference type="Gene3D" id="3.40.50.300">
    <property type="entry name" value="P-loop containing nucleotide triphosphate hydrolases"/>
    <property type="match status" value="3"/>
</dbReference>
<keyword evidence="2 10" id="KW-0378">Hydrolase</keyword>
<dbReference type="Pfam" id="PF13361">
    <property type="entry name" value="UvrD_C"/>
    <property type="match status" value="2"/>
</dbReference>
<feature type="domain" description="UvrD-like helicase ATP-binding" evidence="11">
    <location>
        <begin position="14"/>
        <end position="286"/>
    </location>
</feature>
<dbReference type="RefSeq" id="WP_074612710.1">
    <property type="nucleotide sequence ID" value="NZ_FNGY01000016.1"/>
</dbReference>
<keyword evidence="5" id="KW-0413">Isomerase</keyword>
<comment type="catalytic activity">
    <reaction evidence="6">
        <text>Couples ATP hydrolysis with the unwinding of duplex DNA by translocating in the 3'-5' direction.</text>
        <dbReference type="EC" id="5.6.2.4"/>
    </reaction>
</comment>
<evidence type="ECO:0000256" key="7">
    <source>
        <dbReference type="ARBA" id="ARBA00034808"/>
    </source>
</evidence>
<dbReference type="CDD" id="cd17932">
    <property type="entry name" value="DEXQc_UvrD"/>
    <property type="match status" value="1"/>
</dbReference>
<protein>
    <recommendedName>
        <fullName evidence="7">DNA 3'-5' helicase</fullName>
        <ecNumber evidence="7">5.6.2.4</ecNumber>
    </recommendedName>
    <alternativeName>
        <fullName evidence="8">DNA 3'-5' helicase II</fullName>
    </alternativeName>
</protein>
<keyword evidence="1 10" id="KW-0547">Nucleotide-binding</keyword>
<dbReference type="Pfam" id="PF00580">
    <property type="entry name" value="UvrD-helicase"/>
    <property type="match status" value="1"/>
</dbReference>
<evidence type="ECO:0000313" key="12">
    <source>
        <dbReference type="EMBL" id="SDO53341.1"/>
    </source>
</evidence>
<proteinExistence type="predicted"/>
<dbReference type="InterPro" id="IPR014016">
    <property type="entry name" value="UvrD-like_ATP-bd"/>
</dbReference>
<dbReference type="AlphaFoldDB" id="A0A1H0KC52"/>
<reference evidence="13" key="1">
    <citation type="submission" date="2016-10" db="EMBL/GenBank/DDBJ databases">
        <authorList>
            <person name="Varghese N."/>
            <person name="Submissions S."/>
        </authorList>
    </citation>
    <scope>NUCLEOTIDE SEQUENCE [LARGE SCALE GENOMIC DNA]</scope>
    <source>
        <strain evidence="13">DSM 19110</strain>
    </source>
</reference>
<evidence type="ECO:0000256" key="2">
    <source>
        <dbReference type="ARBA" id="ARBA00022801"/>
    </source>
</evidence>
<dbReference type="PROSITE" id="PS51198">
    <property type="entry name" value="UVRD_HELICASE_ATP_BIND"/>
    <property type="match status" value="1"/>
</dbReference>
<evidence type="ECO:0000256" key="3">
    <source>
        <dbReference type="ARBA" id="ARBA00022806"/>
    </source>
</evidence>
<evidence type="ECO:0000256" key="8">
    <source>
        <dbReference type="ARBA" id="ARBA00034923"/>
    </source>
</evidence>
<dbReference type="PANTHER" id="PTHR11070:SF2">
    <property type="entry name" value="ATP-DEPENDENT DNA HELICASE SRS2"/>
    <property type="match status" value="1"/>
</dbReference>
<accession>A0A1H0KC52</accession>
<dbReference type="GO" id="GO:0000725">
    <property type="term" value="P:recombinational repair"/>
    <property type="evidence" value="ECO:0007669"/>
    <property type="project" value="TreeGrafter"/>
</dbReference>
<dbReference type="OrthoDB" id="1100019at2"/>
<evidence type="ECO:0000256" key="4">
    <source>
        <dbReference type="ARBA" id="ARBA00022840"/>
    </source>
</evidence>
<dbReference type="GO" id="GO:0043138">
    <property type="term" value="F:3'-5' DNA helicase activity"/>
    <property type="evidence" value="ECO:0007669"/>
    <property type="project" value="UniProtKB-EC"/>
</dbReference>
<dbReference type="GO" id="GO:0016887">
    <property type="term" value="F:ATP hydrolysis activity"/>
    <property type="evidence" value="ECO:0007669"/>
    <property type="project" value="RHEA"/>
</dbReference>
<evidence type="ECO:0000313" key="13">
    <source>
        <dbReference type="Proteomes" id="UP000183200"/>
    </source>
</evidence>